<keyword evidence="5" id="KW-1185">Reference proteome</keyword>
<dbReference type="PANTHER" id="PTHR48011:SF4">
    <property type="entry name" value="MITOGEN-ACTIVATED PROTEIN KINASE KINASE KINASE 19"/>
    <property type="match status" value="1"/>
</dbReference>
<dbReference type="InterPro" id="IPR008271">
    <property type="entry name" value="Ser/Thr_kinase_AS"/>
</dbReference>
<keyword evidence="2" id="KW-0472">Membrane</keyword>
<reference evidence="4" key="1">
    <citation type="submission" date="2021-01" db="EMBL/GenBank/DDBJ databases">
        <title>Whole genome shotgun sequence of Actinoplanes siamensis NBRC 109076.</title>
        <authorList>
            <person name="Komaki H."/>
            <person name="Tamura T."/>
        </authorList>
    </citation>
    <scope>NUCLEOTIDE SEQUENCE</scope>
    <source>
        <strain evidence="4">NBRC 109076</strain>
    </source>
</reference>
<evidence type="ECO:0000259" key="3">
    <source>
        <dbReference type="PROSITE" id="PS50011"/>
    </source>
</evidence>
<dbReference type="InterPro" id="IPR052751">
    <property type="entry name" value="Plant_MAPKKK"/>
</dbReference>
<dbReference type="EMBL" id="BOMW01000041">
    <property type="protein sequence ID" value="GIF06856.1"/>
    <property type="molecule type" value="Genomic_DNA"/>
</dbReference>
<feature type="transmembrane region" description="Helical" evidence="2">
    <location>
        <begin position="635"/>
        <end position="659"/>
    </location>
</feature>
<feature type="region of interest" description="Disordered" evidence="1">
    <location>
        <begin position="1"/>
        <end position="54"/>
    </location>
</feature>
<dbReference type="GO" id="GO:0004672">
    <property type="term" value="F:protein kinase activity"/>
    <property type="evidence" value="ECO:0007669"/>
    <property type="project" value="InterPro"/>
</dbReference>
<keyword evidence="2" id="KW-0812">Transmembrane</keyword>
<accession>A0A919N9N3</accession>
<gene>
    <name evidence="4" type="ORF">Asi03nite_43940</name>
</gene>
<sequence>MSQPEQPAGLDETLLDEGRTRRDPPRAGPELDETLLDEGRSRPGTADGDWPGDGLPAPLAARYEMVRRLAAGGRAPLYLVRVRAGGAEAVVKRHLPARVPDPGLVAYLAGTPLNAVRHLEFEAGHSVMAFVPGQNLREERRAHPGDGLTALTDLVQRVAAALTALHRAGFVHRDVKPANIMIAGDDATLVDFGVAGPLAATDWPQRINLAYQPPEWCNGGLVGAATDWWGLGMTVLELATGEHPFDGLADDDIRGHFAQMRSVDVSGVPDERLRNLCRGLLATDRSLRWGAGEVGQWLTGTADPLPPEPVPSAPAAAPDVAGVPHHFRGMSFHLRAELAQEMATAWNHAVRVLFERDGGLDGLRTWLDQFTGGDADEARREVDAVAAESGLPGDVRLLRVLRALDPTRPPVYRNHVITRAGLLMTAHAAMRNDGDHGSVLRDLWNHRLLPEFDTALPDGDGSGGQALADLDRAWMRVHRDWPAMVRRVGDPDAERYLRERVDVRERLAIWLRMALDQPADRAALREELDRRVAELPVPVPWMRRLAGDPEMLWPAVLLIGHARAVARSEHDRAEAELRRRSDLALSAAFREWSRRQNRPAALGWAVAGVSLLGVAWIAVVTGADAAGHAGDPVIALAWVAAAVCLAVSLVTECLLAAGVGGRFHRRYSIPGAGVIALGPAGRFLRRSWAPGLLAVLAGLAVLGLAASRFPQYLVIATTIAHLVWAGRRWTAWRAEVAADEELIAEAERRRDTEEGVGG</sequence>
<dbReference type="Gene3D" id="1.10.510.10">
    <property type="entry name" value="Transferase(Phosphotransferase) domain 1"/>
    <property type="match status" value="1"/>
</dbReference>
<dbReference type="PROSITE" id="PS00108">
    <property type="entry name" value="PROTEIN_KINASE_ST"/>
    <property type="match status" value="1"/>
</dbReference>
<dbReference type="PANTHER" id="PTHR48011">
    <property type="entry name" value="CCR4-NOT TRANSCRIPTIONAL COMPLEX SUBUNIT CAF120-RELATED"/>
    <property type="match status" value="1"/>
</dbReference>
<feature type="transmembrane region" description="Helical" evidence="2">
    <location>
        <begin position="600"/>
        <end position="623"/>
    </location>
</feature>
<evidence type="ECO:0000256" key="2">
    <source>
        <dbReference type="SAM" id="Phobius"/>
    </source>
</evidence>
<dbReference type="InterPro" id="IPR000719">
    <property type="entry name" value="Prot_kinase_dom"/>
</dbReference>
<dbReference type="AlphaFoldDB" id="A0A919N9N3"/>
<protein>
    <recommendedName>
        <fullName evidence="3">Protein kinase domain-containing protein</fullName>
    </recommendedName>
</protein>
<dbReference type="GO" id="GO:0005524">
    <property type="term" value="F:ATP binding"/>
    <property type="evidence" value="ECO:0007669"/>
    <property type="project" value="InterPro"/>
</dbReference>
<keyword evidence="2" id="KW-1133">Transmembrane helix</keyword>
<evidence type="ECO:0000313" key="4">
    <source>
        <dbReference type="EMBL" id="GIF06856.1"/>
    </source>
</evidence>
<feature type="compositionally biased region" description="Basic and acidic residues" evidence="1">
    <location>
        <begin position="16"/>
        <end position="25"/>
    </location>
</feature>
<dbReference type="Pfam" id="PF00069">
    <property type="entry name" value="Pkinase"/>
    <property type="match status" value="1"/>
</dbReference>
<organism evidence="4 5">
    <name type="scientific">Actinoplanes siamensis</name>
    <dbReference type="NCBI Taxonomy" id="1223317"/>
    <lineage>
        <taxon>Bacteria</taxon>
        <taxon>Bacillati</taxon>
        <taxon>Actinomycetota</taxon>
        <taxon>Actinomycetes</taxon>
        <taxon>Micromonosporales</taxon>
        <taxon>Micromonosporaceae</taxon>
        <taxon>Actinoplanes</taxon>
    </lineage>
</organism>
<dbReference type="GO" id="GO:0007165">
    <property type="term" value="P:signal transduction"/>
    <property type="evidence" value="ECO:0007669"/>
    <property type="project" value="TreeGrafter"/>
</dbReference>
<proteinExistence type="predicted"/>
<dbReference type="SUPFAM" id="SSF56112">
    <property type="entry name" value="Protein kinase-like (PK-like)"/>
    <property type="match status" value="1"/>
</dbReference>
<feature type="domain" description="Protein kinase" evidence="3">
    <location>
        <begin position="63"/>
        <end position="298"/>
    </location>
</feature>
<dbReference type="PROSITE" id="PS50011">
    <property type="entry name" value="PROTEIN_KINASE_DOM"/>
    <property type="match status" value="1"/>
</dbReference>
<dbReference type="Proteomes" id="UP000629619">
    <property type="component" value="Unassembled WGS sequence"/>
</dbReference>
<evidence type="ECO:0000313" key="5">
    <source>
        <dbReference type="Proteomes" id="UP000629619"/>
    </source>
</evidence>
<comment type="caution">
    <text evidence="4">The sequence shown here is derived from an EMBL/GenBank/DDBJ whole genome shotgun (WGS) entry which is preliminary data.</text>
</comment>
<evidence type="ECO:0000256" key="1">
    <source>
        <dbReference type="SAM" id="MobiDB-lite"/>
    </source>
</evidence>
<dbReference type="RefSeq" id="WP_203682286.1">
    <property type="nucleotide sequence ID" value="NZ_BOMW01000041.1"/>
</dbReference>
<dbReference type="SMART" id="SM00220">
    <property type="entry name" value="S_TKc"/>
    <property type="match status" value="1"/>
</dbReference>
<feature type="transmembrane region" description="Helical" evidence="2">
    <location>
        <begin position="688"/>
        <end position="706"/>
    </location>
</feature>
<name>A0A919N9N3_9ACTN</name>
<dbReference type="InterPro" id="IPR011009">
    <property type="entry name" value="Kinase-like_dom_sf"/>
</dbReference>